<feature type="domain" description="ACB" evidence="7">
    <location>
        <begin position="13"/>
        <end position="108"/>
    </location>
</feature>
<dbReference type="InterPro" id="IPR000582">
    <property type="entry name" value="Acyl-CoA-binding_protein"/>
</dbReference>
<dbReference type="InterPro" id="IPR015915">
    <property type="entry name" value="Kelch-typ_b-propeller"/>
</dbReference>
<dbReference type="SMART" id="SM00612">
    <property type="entry name" value="Kelch"/>
    <property type="match status" value="6"/>
</dbReference>
<dbReference type="InterPro" id="IPR035984">
    <property type="entry name" value="Acyl-CoA-binding_sf"/>
</dbReference>
<keyword evidence="4" id="KW-0446">Lipid-binding</keyword>
<dbReference type="FunFam" id="2.120.10.80:FF:000098">
    <property type="entry name" value="Acyl-CoA-binding domain-containing protein 4"/>
    <property type="match status" value="2"/>
</dbReference>
<dbReference type="SUPFAM" id="SSF47027">
    <property type="entry name" value="Acyl-CoA binding protein"/>
    <property type="match status" value="2"/>
</dbReference>
<dbReference type="SUPFAM" id="SSF117281">
    <property type="entry name" value="Kelch motif"/>
    <property type="match status" value="1"/>
</dbReference>
<dbReference type="InterPro" id="IPR006652">
    <property type="entry name" value="Kelch_1"/>
</dbReference>
<dbReference type="GO" id="GO:0005829">
    <property type="term" value="C:cytosol"/>
    <property type="evidence" value="ECO:0007669"/>
    <property type="project" value="TreeGrafter"/>
</dbReference>
<dbReference type="Pfam" id="PF24681">
    <property type="entry name" value="Kelch_KLHDC2_KLHL20_DRC7"/>
    <property type="match status" value="2"/>
</dbReference>
<evidence type="ECO:0000256" key="4">
    <source>
        <dbReference type="ARBA" id="ARBA00023121"/>
    </source>
</evidence>
<feature type="coiled-coil region" evidence="5">
    <location>
        <begin position="1202"/>
        <end position="1296"/>
    </location>
</feature>
<feature type="coiled-coil region" evidence="5">
    <location>
        <begin position="532"/>
        <end position="563"/>
    </location>
</feature>
<evidence type="ECO:0000256" key="6">
    <source>
        <dbReference type="SAM" id="MobiDB-lite"/>
    </source>
</evidence>
<dbReference type="PANTHER" id="PTHR46093">
    <property type="entry name" value="ACYL-COA-BINDING DOMAIN-CONTAINING PROTEIN 5"/>
    <property type="match status" value="1"/>
</dbReference>
<gene>
    <name evidence="8" type="ORF">STAS_32855</name>
</gene>
<dbReference type="InterPro" id="IPR056819">
    <property type="entry name" value="ACBP4-6_C"/>
</dbReference>
<dbReference type="Pfam" id="PF00887">
    <property type="entry name" value="ACBP"/>
    <property type="match status" value="2"/>
</dbReference>
<comment type="caution">
    <text evidence="8">The sequence shown here is derived from an EMBL/GenBank/DDBJ whole genome shotgun (WGS) entry which is preliminary data.</text>
</comment>
<dbReference type="GO" id="GO:0006869">
    <property type="term" value="P:lipid transport"/>
    <property type="evidence" value="ECO:0007669"/>
    <property type="project" value="TreeGrafter"/>
</dbReference>
<feature type="region of interest" description="Disordered" evidence="6">
    <location>
        <begin position="1299"/>
        <end position="1318"/>
    </location>
</feature>
<dbReference type="Proteomes" id="UP000325081">
    <property type="component" value="Unassembled WGS sequence"/>
</dbReference>
<evidence type="ECO:0000256" key="2">
    <source>
        <dbReference type="ARBA" id="ARBA00022441"/>
    </source>
</evidence>
<sequence>MAAMARAGSGLAYPERFYAAATYCGFGGSPDTVAKGVTSKFSNDTALLLYALYHQAAIGPCNVPKPRGWNPVEQSKWTSWSELGNMASAEAMRLFVKILEEEDPGWYSRVSNFVAEPNQDVEIKHSPEVVAVSENGNNILEVKTVPIENGNLSETQDKDVVSEGLGVVSVYDQWIGPPISGPRPKARYEHGAAIIEDKMYVFGGNHNGRYLSDLQVLNMRSWTWSKVEVQEGTTPCAGHSLIPWDGKLLSVAGHTKDPFETLQVKVFDPQTCTWSTLKTYGKPPVSRGGQSATLVGMTLVIFGGQDAKRSLLNDLHILDLESMTWDEMEMAGVPPSPRSDHAAAVHADRYLLIFGGGSHATCFNDLHVLDLKTMEWSRPTQQGEIPSPRAGHAGVTIGENWFIVGGGNNKSGVSETVVLNMSTLIWSIVTTVQGRVPLASEGSSLVLSSYSGEDVLVSFGGYNGRYNNEVNVLKPSHKSTLQSKMVTVVPDSVSAVQNITNATRDLGSELETGQEGKIREIGVDNIDAEPKISKSEETSDRLLEALKTEKEQLESSLTMEKMQTLQLKQALTDAETRNTDLYKELQSVRGQLAAEQSRCFKLEKELEILQRQKAASEQAALSAKQRQSSGGVWGWLAGSPPGEKVHSAYPQEKLSHIRRSEISIPLVNSAMAAMAKAGSGLAYPDRFYAAATYCGFGGSPDTAAKGVTSKFSNDTALLLYALYQQAAIGPCNVPKPRGWNPIEQSKWTSWNELGNMASTEAMRLFVKILEEDDPGWYSRVSNFVAEPNQDVELNHSPEVVAVSENGNNILEVKTVPIENGNLSETQDKDVVLEGLGVVSVYDQWIGPPISGPRPKARYEHGAAIIEDKMYIFGGNHNGRYLSDLQVLNMRSWTWSKVEVQEGTTPCAGHSLIPWNGKLLSVAGHTKDPSETLQVKVFDPQTCTWSTLKTYGKPPVSRGGQSATLVGMTLVIFGGQDAKRSLLNDLHILDLESMTWDEMEMAGVPPSPRSDHAAAVHADRYLLIFGGGSHATCFNDLHVLDLKTMEWSRPTQQGEIPSPRAGHAGVTIGENWFMVGGGNNKSGVSETVVLNMSTLVWSIVTTVQGRVPLASEGLSLVLSSFSGEDVLVSFGGYNGRYNNEVNVLKPSHKSTLQSKMVTVVPDSVSAVQNVTSATRDLGSELETGQEGKIREIGVDNIDAEPKISKSEETSDRLLEALKTEKEQLESSLTTEKMQTLQLKQELTDAETRNTDLYKELQSLRGQLAAEQSRCFKLEKELEILQRQKAASEQAALSAKQRQGSGGVWGWLAGSPPGEKVGDT</sequence>
<protein>
    <submittedName>
        <fullName evidence="8">Acyl-CoA-binding domain-containing protein</fullName>
    </submittedName>
</protein>
<evidence type="ECO:0000259" key="7">
    <source>
        <dbReference type="PROSITE" id="PS51228"/>
    </source>
</evidence>
<comment type="similarity">
    <text evidence="1">Belongs to the ACBP family.</text>
</comment>
<dbReference type="Gene3D" id="2.120.10.80">
    <property type="entry name" value="Kelch-type beta propeller"/>
    <property type="match status" value="4"/>
</dbReference>
<dbReference type="Pfam" id="PF01344">
    <property type="entry name" value="Kelch_1"/>
    <property type="match status" value="2"/>
</dbReference>
<accession>A0A5A7REL0</accession>
<evidence type="ECO:0000256" key="1">
    <source>
        <dbReference type="ARBA" id="ARBA00005567"/>
    </source>
</evidence>
<evidence type="ECO:0000313" key="9">
    <source>
        <dbReference type="Proteomes" id="UP000325081"/>
    </source>
</evidence>
<dbReference type="Gene3D" id="1.20.80.10">
    <property type="match status" value="2"/>
</dbReference>
<reference evidence="9" key="1">
    <citation type="journal article" date="2019" name="Curr. Biol.">
        <title>Genome Sequence of Striga asiatica Provides Insight into the Evolution of Plant Parasitism.</title>
        <authorList>
            <person name="Yoshida S."/>
            <person name="Kim S."/>
            <person name="Wafula E.K."/>
            <person name="Tanskanen J."/>
            <person name="Kim Y.M."/>
            <person name="Honaas L."/>
            <person name="Yang Z."/>
            <person name="Spallek T."/>
            <person name="Conn C.E."/>
            <person name="Ichihashi Y."/>
            <person name="Cheong K."/>
            <person name="Cui S."/>
            <person name="Der J.P."/>
            <person name="Gundlach H."/>
            <person name="Jiao Y."/>
            <person name="Hori C."/>
            <person name="Ishida J.K."/>
            <person name="Kasahara H."/>
            <person name="Kiba T."/>
            <person name="Kim M.S."/>
            <person name="Koo N."/>
            <person name="Laohavisit A."/>
            <person name="Lee Y.H."/>
            <person name="Lumba S."/>
            <person name="McCourt P."/>
            <person name="Mortimer J.C."/>
            <person name="Mutuku J.M."/>
            <person name="Nomura T."/>
            <person name="Sasaki-Sekimoto Y."/>
            <person name="Seto Y."/>
            <person name="Wang Y."/>
            <person name="Wakatake T."/>
            <person name="Sakakibara H."/>
            <person name="Demura T."/>
            <person name="Yamaguchi S."/>
            <person name="Yoneyama K."/>
            <person name="Manabe R.I."/>
            <person name="Nelson D.C."/>
            <person name="Schulman A.H."/>
            <person name="Timko M.P."/>
            <person name="dePamphilis C.W."/>
            <person name="Choi D."/>
            <person name="Shirasu K."/>
        </authorList>
    </citation>
    <scope>NUCLEOTIDE SEQUENCE [LARGE SCALE GENOMIC DNA]</scope>
    <source>
        <strain evidence="9">cv. UVA1</strain>
    </source>
</reference>
<keyword evidence="9" id="KW-1185">Reference proteome</keyword>
<name>A0A5A7REL0_STRAF</name>
<evidence type="ECO:0000256" key="5">
    <source>
        <dbReference type="SAM" id="Coils"/>
    </source>
</evidence>
<feature type="coiled-coil region" evidence="5">
    <location>
        <begin position="592"/>
        <end position="626"/>
    </location>
</feature>
<organism evidence="8 9">
    <name type="scientific">Striga asiatica</name>
    <name type="common">Asiatic witchweed</name>
    <name type="synonym">Buchnera asiatica</name>
    <dbReference type="NCBI Taxonomy" id="4170"/>
    <lineage>
        <taxon>Eukaryota</taxon>
        <taxon>Viridiplantae</taxon>
        <taxon>Streptophyta</taxon>
        <taxon>Embryophyta</taxon>
        <taxon>Tracheophyta</taxon>
        <taxon>Spermatophyta</taxon>
        <taxon>Magnoliopsida</taxon>
        <taxon>eudicotyledons</taxon>
        <taxon>Gunneridae</taxon>
        <taxon>Pentapetalae</taxon>
        <taxon>asterids</taxon>
        <taxon>lamiids</taxon>
        <taxon>Lamiales</taxon>
        <taxon>Orobanchaceae</taxon>
        <taxon>Buchnereae</taxon>
        <taxon>Striga</taxon>
    </lineage>
</organism>
<proteinExistence type="inferred from homology"/>
<dbReference type="InterPro" id="IPR011043">
    <property type="entry name" value="Gal_Oxase/kelch_b-propeller"/>
</dbReference>
<dbReference type="OrthoDB" id="10251809at2759"/>
<keyword evidence="5" id="KW-0175">Coiled coil</keyword>
<dbReference type="Pfam" id="PF24922">
    <property type="entry name" value="ACBP4_C"/>
    <property type="match status" value="2"/>
</dbReference>
<dbReference type="PANTHER" id="PTHR46093:SF3">
    <property type="entry name" value="ACYL-COA-BINDING DOMAIN-CONTAINING PROTEIN 4"/>
    <property type="match status" value="1"/>
</dbReference>
<dbReference type="GO" id="GO:0000062">
    <property type="term" value="F:fatty-acyl-CoA binding"/>
    <property type="evidence" value="ECO:0007669"/>
    <property type="project" value="InterPro"/>
</dbReference>
<dbReference type="EMBL" id="BKCP01011626">
    <property type="protein sequence ID" value="GER55204.1"/>
    <property type="molecule type" value="Genomic_DNA"/>
</dbReference>
<evidence type="ECO:0000313" key="8">
    <source>
        <dbReference type="EMBL" id="GER55204.1"/>
    </source>
</evidence>
<evidence type="ECO:0000256" key="3">
    <source>
        <dbReference type="ARBA" id="ARBA00022737"/>
    </source>
</evidence>
<keyword evidence="2" id="KW-0880">Kelch repeat</keyword>
<dbReference type="PROSITE" id="PS51228">
    <property type="entry name" value="ACB_2"/>
    <property type="match status" value="2"/>
</dbReference>
<feature type="domain" description="ACB" evidence="7">
    <location>
        <begin position="683"/>
        <end position="778"/>
    </location>
</feature>
<keyword evidence="3" id="KW-0677">Repeat</keyword>
<dbReference type="InterPro" id="IPR014352">
    <property type="entry name" value="FERM/acyl-CoA-bd_prot_sf"/>
</dbReference>
<dbReference type="SUPFAM" id="SSF50965">
    <property type="entry name" value="Galactose oxidase, central domain"/>
    <property type="match status" value="2"/>
</dbReference>